<comment type="similarity">
    <text evidence="8">Belongs to the MobA family.</text>
</comment>
<keyword evidence="2 8" id="KW-0808">Transferase</keyword>
<evidence type="ECO:0000256" key="4">
    <source>
        <dbReference type="ARBA" id="ARBA00022741"/>
    </source>
</evidence>
<sequence>MKNISAYIIAGGKSSRMGSDKGMLLLNETVFIAHIVKALQEAAIQNITIVSANSDYDFLNCNRIEDIYSDKGPVGGIFTALLHSKTEQNIILSVDVPLISADIITWLIANIDDENLITQVKVLDKTSPLIAVYNRKAVNIFEEHLKKEQLKLRMVVEEIPHQTIEAPEKWHSLLQNINTKEDYQNLIK</sequence>
<organism evidence="10 11">
    <name type="scientific">Flavobacterium jejuense</name>
    <dbReference type="NCBI Taxonomy" id="1544455"/>
    <lineage>
        <taxon>Bacteria</taxon>
        <taxon>Pseudomonadati</taxon>
        <taxon>Bacteroidota</taxon>
        <taxon>Flavobacteriia</taxon>
        <taxon>Flavobacteriales</taxon>
        <taxon>Flavobacteriaceae</taxon>
        <taxon>Flavobacterium</taxon>
    </lineage>
</organism>
<comment type="domain">
    <text evidence="8">The N-terminal domain determines nucleotide recognition and specific binding, while the C-terminal domain determines the specific binding to the target protein.</text>
</comment>
<keyword evidence="7 8" id="KW-0501">Molybdenum cofactor biosynthesis</keyword>
<evidence type="ECO:0000256" key="1">
    <source>
        <dbReference type="ARBA" id="ARBA00022490"/>
    </source>
</evidence>
<feature type="binding site" evidence="8">
    <location>
        <position position="95"/>
    </location>
    <ligand>
        <name>Mg(2+)</name>
        <dbReference type="ChEBI" id="CHEBI:18420"/>
    </ligand>
</feature>
<comment type="subcellular location">
    <subcellularLocation>
        <location evidence="8">Cytoplasm</location>
    </subcellularLocation>
</comment>
<comment type="caution">
    <text evidence="10">The sequence shown here is derived from an EMBL/GenBank/DDBJ whole genome shotgun (WGS) entry which is preliminary data.</text>
</comment>
<name>A0ABX0IK69_9FLAO</name>
<keyword evidence="1 8" id="KW-0963">Cytoplasm</keyword>
<evidence type="ECO:0000256" key="3">
    <source>
        <dbReference type="ARBA" id="ARBA00022723"/>
    </source>
</evidence>
<dbReference type="InterPro" id="IPR025877">
    <property type="entry name" value="MobA-like_NTP_Trfase"/>
</dbReference>
<dbReference type="SUPFAM" id="SSF53448">
    <property type="entry name" value="Nucleotide-diphospho-sugar transferases"/>
    <property type="match status" value="1"/>
</dbReference>
<dbReference type="GO" id="GO:0016779">
    <property type="term" value="F:nucleotidyltransferase activity"/>
    <property type="evidence" value="ECO:0007669"/>
    <property type="project" value="UniProtKB-KW"/>
</dbReference>
<keyword evidence="11" id="KW-1185">Reference proteome</keyword>
<keyword evidence="5 8" id="KW-0460">Magnesium</keyword>
<dbReference type="Gene3D" id="3.90.550.10">
    <property type="entry name" value="Spore Coat Polysaccharide Biosynthesis Protein SpsA, Chain A"/>
    <property type="match status" value="1"/>
</dbReference>
<evidence type="ECO:0000259" key="9">
    <source>
        <dbReference type="Pfam" id="PF12804"/>
    </source>
</evidence>
<keyword evidence="4 8" id="KW-0547">Nucleotide-binding</keyword>
<dbReference type="Proteomes" id="UP000817854">
    <property type="component" value="Unassembled WGS sequence"/>
</dbReference>
<dbReference type="HAMAP" id="MF_00316">
    <property type="entry name" value="MobA"/>
    <property type="match status" value="1"/>
</dbReference>
<feature type="binding site" evidence="8">
    <location>
        <position position="66"/>
    </location>
    <ligand>
        <name>GTP</name>
        <dbReference type="ChEBI" id="CHEBI:37565"/>
    </ligand>
</feature>
<evidence type="ECO:0000256" key="7">
    <source>
        <dbReference type="ARBA" id="ARBA00023150"/>
    </source>
</evidence>
<dbReference type="Pfam" id="PF12804">
    <property type="entry name" value="NTP_transf_3"/>
    <property type="match status" value="1"/>
</dbReference>
<dbReference type="InterPro" id="IPR029044">
    <property type="entry name" value="Nucleotide-diphossugar_trans"/>
</dbReference>
<evidence type="ECO:0000313" key="10">
    <source>
        <dbReference type="EMBL" id="NHN24113.1"/>
    </source>
</evidence>
<evidence type="ECO:0000256" key="6">
    <source>
        <dbReference type="ARBA" id="ARBA00023134"/>
    </source>
</evidence>
<feature type="binding site" evidence="8">
    <location>
        <position position="21"/>
    </location>
    <ligand>
        <name>GTP</name>
        <dbReference type="ChEBI" id="CHEBI:37565"/>
    </ligand>
</feature>
<reference evidence="10 11" key="3">
    <citation type="submission" date="2020-02" db="EMBL/GenBank/DDBJ databases">
        <title>Flavobacterium profundi sp. nov., isolated from a deep-sea seamount.</title>
        <authorList>
            <person name="Zhang D.-C."/>
        </authorList>
    </citation>
    <scope>NUCLEOTIDE SEQUENCE [LARGE SCALE GENOMIC DNA]</scope>
    <source>
        <strain evidence="10 11">EC11</strain>
    </source>
</reference>
<dbReference type="EC" id="2.7.7.77" evidence="8"/>
<feature type="binding site" evidence="8">
    <location>
        <begin position="9"/>
        <end position="11"/>
    </location>
    <ligand>
        <name>GTP</name>
        <dbReference type="ChEBI" id="CHEBI:37565"/>
    </ligand>
</feature>
<feature type="binding site" evidence="8">
    <location>
        <position position="95"/>
    </location>
    <ligand>
        <name>GTP</name>
        <dbReference type="ChEBI" id="CHEBI:37565"/>
    </ligand>
</feature>
<comment type="caution">
    <text evidence="8">Lacks conserved residue(s) required for the propagation of feature annotation.</text>
</comment>
<comment type="cofactor">
    <cofactor evidence="8">
        <name>Mg(2+)</name>
        <dbReference type="ChEBI" id="CHEBI:18420"/>
    </cofactor>
</comment>
<gene>
    <name evidence="8" type="primary">mobA</name>
    <name evidence="10" type="ORF">FIA58_000355</name>
</gene>
<proteinExistence type="inferred from homology"/>
<comment type="catalytic activity">
    <reaction evidence="8">
        <text>Mo-molybdopterin + GTP + H(+) = Mo-molybdopterin guanine dinucleotide + diphosphate</text>
        <dbReference type="Rhea" id="RHEA:34243"/>
        <dbReference type="ChEBI" id="CHEBI:15378"/>
        <dbReference type="ChEBI" id="CHEBI:33019"/>
        <dbReference type="ChEBI" id="CHEBI:37565"/>
        <dbReference type="ChEBI" id="CHEBI:71302"/>
        <dbReference type="ChEBI" id="CHEBI:71310"/>
        <dbReference type="EC" id="2.7.7.77"/>
    </reaction>
</comment>
<dbReference type="RefSeq" id="WP_140958858.1">
    <property type="nucleotide sequence ID" value="NZ_VEVQ02000001.1"/>
</dbReference>
<dbReference type="InterPro" id="IPR013482">
    <property type="entry name" value="Molybde_CF_guanTrfase"/>
</dbReference>
<accession>A0ABX0IK69</accession>
<keyword evidence="3 8" id="KW-0479">Metal-binding</keyword>
<dbReference type="EMBL" id="VEVQ02000001">
    <property type="protein sequence ID" value="NHN24113.1"/>
    <property type="molecule type" value="Genomic_DNA"/>
</dbReference>
<evidence type="ECO:0000256" key="2">
    <source>
        <dbReference type="ARBA" id="ARBA00022679"/>
    </source>
</evidence>
<protein>
    <recommendedName>
        <fullName evidence="8">Probable molybdenum cofactor guanylyltransferase</fullName>
        <shortName evidence="8">MoCo guanylyltransferase</shortName>
        <ecNumber evidence="8">2.7.7.77</ecNumber>
    </recommendedName>
    <alternativeName>
        <fullName evidence="8">GTP:molybdopterin guanylyltransferase</fullName>
    </alternativeName>
    <alternativeName>
        <fullName evidence="8">Mo-MPT guanylyltransferase</fullName>
    </alternativeName>
    <alternativeName>
        <fullName evidence="8">Molybdopterin guanylyltransferase</fullName>
    </alternativeName>
    <alternativeName>
        <fullName evidence="8">Molybdopterin-guanine dinucleotide synthase</fullName>
        <shortName evidence="8">MGD synthase</shortName>
    </alternativeName>
</protein>
<evidence type="ECO:0000256" key="5">
    <source>
        <dbReference type="ARBA" id="ARBA00022842"/>
    </source>
</evidence>
<keyword evidence="6 8" id="KW-0342">GTP-binding</keyword>
<feature type="domain" description="MobA-like NTP transferase" evidence="9">
    <location>
        <begin position="6"/>
        <end position="157"/>
    </location>
</feature>
<comment type="function">
    <text evidence="8">Transfers a GMP moiety from GTP to Mo-molybdopterin (Mo-MPT) cofactor (Moco or molybdenum cofactor) to form Mo-molybdopterin guanine dinucleotide (Mo-MGD) cofactor.</text>
</comment>
<keyword evidence="10" id="KW-0548">Nucleotidyltransferase</keyword>
<evidence type="ECO:0000256" key="8">
    <source>
        <dbReference type="HAMAP-Rule" id="MF_00316"/>
    </source>
</evidence>
<dbReference type="PANTHER" id="PTHR19136">
    <property type="entry name" value="MOLYBDENUM COFACTOR GUANYLYLTRANSFERASE"/>
    <property type="match status" value="1"/>
</dbReference>
<reference evidence="10 11" key="2">
    <citation type="submission" date="2019-05" db="EMBL/GenBank/DDBJ databases">
        <authorList>
            <person name="Lianzixin W."/>
        </authorList>
    </citation>
    <scope>NUCLEOTIDE SEQUENCE [LARGE SCALE GENOMIC DNA]</scope>
    <source>
        <strain evidence="10 11">EC11</strain>
    </source>
</reference>
<dbReference type="PANTHER" id="PTHR19136:SF81">
    <property type="entry name" value="MOLYBDENUM COFACTOR GUANYLYLTRANSFERASE"/>
    <property type="match status" value="1"/>
</dbReference>
<reference evidence="11" key="1">
    <citation type="submission" date="2019-05" db="EMBL/GenBank/DDBJ databases">
        <title>Flavobacterium profundi sp. nov., isolated from a deep-sea seamount.</title>
        <authorList>
            <person name="Zhang D.-C."/>
        </authorList>
    </citation>
    <scope>NUCLEOTIDE SEQUENCE [LARGE SCALE GENOMIC DNA]</scope>
    <source>
        <strain evidence="11">EC11</strain>
    </source>
</reference>
<dbReference type="CDD" id="cd02503">
    <property type="entry name" value="MobA"/>
    <property type="match status" value="1"/>
</dbReference>
<evidence type="ECO:0000313" key="11">
    <source>
        <dbReference type="Proteomes" id="UP000817854"/>
    </source>
</evidence>